<comment type="subcellular location">
    <subcellularLocation>
        <location evidence="10">Cell membrane</location>
        <topology evidence="10">Peripheral membrane protein</topology>
        <orientation evidence="10">Cytoplasmic side</orientation>
    </subcellularLocation>
</comment>
<evidence type="ECO:0000256" key="6">
    <source>
        <dbReference type="ARBA" id="ARBA00022984"/>
    </source>
</evidence>
<dbReference type="GO" id="GO:0005975">
    <property type="term" value="P:carbohydrate metabolic process"/>
    <property type="evidence" value="ECO:0007669"/>
    <property type="project" value="InterPro"/>
</dbReference>
<feature type="binding site" evidence="10">
    <location>
        <position position="305"/>
    </location>
    <ligand>
        <name>UDP-N-acetyl-alpha-D-glucosamine</name>
        <dbReference type="ChEBI" id="CHEBI:57705"/>
    </ligand>
</feature>
<dbReference type="InterPro" id="IPR007235">
    <property type="entry name" value="Glyco_trans_28_C"/>
</dbReference>
<evidence type="ECO:0000256" key="3">
    <source>
        <dbReference type="ARBA" id="ARBA00022676"/>
    </source>
</evidence>
<dbReference type="Gene3D" id="3.40.50.2000">
    <property type="entry name" value="Glycogen Phosphorylase B"/>
    <property type="match status" value="2"/>
</dbReference>
<evidence type="ECO:0000256" key="1">
    <source>
        <dbReference type="ARBA" id="ARBA00022475"/>
    </source>
</evidence>
<evidence type="ECO:0000256" key="5">
    <source>
        <dbReference type="ARBA" id="ARBA00022960"/>
    </source>
</evidence>
<keyword evidence="1 10" id="KW-1003">Cell membrane</keyword>
<dbReference type="UniPathway" id="UPA00219"/>
<comment type="catalytic activity">
    <reaction evidence="10">
        <text>di-trans,octa-cis-undecaprenyl diphospho-N-acetyl-alpha-D-muramoyl-L-alanyl-D-glutamyl-meso-2,6-diaminopimeloyl-D-alanyl-D-alanine + UDP-N-acetyl-alpha-D-glucosamine = di-trans,octa-cis-undecaprenyl diphospho-[N-acetyl-alpha-D-glucosaminyl-(1-&gt;4)]-N-acetyl-alpha-D-muramoyl-L-alanyl-D-glutamyl-meso-2,6-diaminopimeloyl-D-alanyl-D-alanine + UDP + H(+)</text>
        <dbReference type="Rhea" id="RHEA:31227"/>
        <dbReference type="ChEBI" id="CHEBI:15378"/>
        <dbReference type="ChEBI" id="CHEBI:57705"/>
        <dbReference type="ChEBI" id="CHEBI:58223"/>
        <dbReference type="ChEBI" id="CHEBI:61387"/>
        <dbReference type="ChEBI" id="CHEBI:61388"/>
        <dbReference type="EC" id="2.4.1.227"/>
    </reaction>
</comment>
<feature type="binding site" evidence="10">
    <location>
        <begin position="10"/>
        <end position="12"/>
    </location>
    <ligand>
        <name>UDP-N-acetyl-alpha-D-glucosamine</name>
        <dbReference type="ChEBI" id="CHEBI:57705"/>
    </ligand>
</feature>
<dbReference type="Pfam" id="PF03033">
    <property type="entry name" value="Glyco_transf_28"/>
    <property type="match status" value="1"/>
</dbReference>
<evidence type="ECO:0000313" key="14">
    <source>
        <dbReference type="Proteomes" id="UP000178065"/>
    </source>
</evidence>
<name>A0A1G2QVH6_9BACT</name>
<keyword evidence="9 10" id="KW-0961">Cell wall biogenesis/degradation</keyword>
<dbReference type="NCBIfam" id="TIGR01133">
    <property type="entry name" value="murG"/>
    <property type="match status" value="1"/>
</dbReference>
<comment type="caution">
    <text evidence="10">Lacks conserved residue(s) required for the propagation of feature annotation.</text>
</comment>
<reference evidence="13 14" key="1">
    <citation type="journal article" date="2016" name="Nat. Commun.">
        <title>Thousands of microbial genomes shed light on interconnected biogeochemical processes in an aquifer system.</title>
        <authorList>
            <person name="Anantharaman K."/>
            <person name="Brown C.T."/>
            <person name="Hug L.A."/>
            <person name="Sharon I."/>
            <person name="Castelle C.J."/>
            <person name="Probst A.J."/>
            <person name="Thomas B.C."/>
            <person name="Singh A."/>
            <person name="Wilkins M.J."/>
            <person name="Karaoz U."/>
            <person name="Brodie E.L."/>
            <person name="Williams K.H."/>
            <person name="Hubbard S.S."/>
            <person name="Banfield J.F."/>
        </authorList>
    </citation>
    <scope>NUCLEOTIDE SEQUENCE [LARGE SCALE GENOMIC DNA]</scope>
</reference>
<evidence type="ECO:0000256" key="7">
    <source>
        <dbReference type="ARBA" id="ARBA00023136"/>
    </source>
</evidence>
<dbReference type="GO" id="GO:0009252">
    <property type="term" value="P:peptidoglycan biosynthetic process"/>
    <property type="evidence" value="ECO:0007669"/>
    <property type="project" value="UniProtKB-UniRule"/>
</dbReference>
<feature type="domain" description="Glycosyl transferase family 28 C-terminal" evidence="12">
    <location>
        <begin position="195"/>
        <end position="360"/>
    </location>
</feature>
<sequence>MKILFTGGGTGGHILPIIAVARETRALAGDRPLELLYMGPKDEFSEMLLSQEGIKVYRILSGKVRRYEPLRSLSKNLLDVFVKVPLGIVQAFFLIFALSPDIIFSKGGYGSVPSAVAGWLLRVPIILHESDAVPGLANRIMKGFASEIFVSFPDTQYFPKDKVAQAGNPIRAEILTGSAKEAKRLFGLKGGRPILLIMGGSQGAQRINDMLLIVLDEALKDYEIIHQTGEKNFAQVKAEGDVVTRKEQRPFWHPVAFLRETDLRHAYAAADLIVSRAGSGSVFEIAALGKPSVLIPLSEAAQNHQIENAYAYQRTGACIVLEENNLTPHFFLERVRYLLSDKTELQKMSQAALNFAKPEAARVIAQYIIDSFK</sequence>
<dbReference type="GO" id="GO:0050511">
    <property type="term" value="F:undecaprenyldiphospho-muramoylpentapeptide beta-N-acetylglucosaminyltransferase activity"/>
    <property type="evidence" value="ECO:0007669"/>
    <property type="project" value="UniProtKB-UniRule"/>
</dbReference>
<comment type="function">
    <text evidence="10">Cell wall formation. Catalyzes the transfer of a GlcNAc subunit on undecaprenyl-pyrophosphoryl-MurNAc-pentapeptide (lipid intermediate I) to form undecaprenyl-pyrophosphoryl-MurNAc-(pentapeptide)GlcNAc (lipid intermediate II).</text>
</comment>
<dbReference type="HAMAP" id="MF_00033">
    <property type="entry name" value="MurG"/>
    <property type="match status" value="1"/>
</dbReference>
<protein>
    <recommendedName>
        <fullName evidence="10">UDP-N-acetylglucosamine--N-acetylmuramyl-(pentapeptide) pyrophosphoryl-undecaprenol N-acetylglucosamine transferase</fullName>
        <ecNumber evidence="10">2.4.1.227</ecNumber>
    </recommendedName>
    <alternativeName>
        <fullName evidence="10">Undecaprenyl-PP-MurNAc-pentapeptide-UDPGlcNAc GlcNAc transferase</fullName>
    </alternativeName>
</protein>
<accession>A0A1G2QVH6</accession>
<dbReference type="SUPFAM" id="SSF53756">
    <property type="entry name" value="UDP-Glycosyltransferase/glycogen phosphorylase"/>
    <property type="match status" value="1"/>
</dbReference>
<keyword evidence="3 10" id="KW-0328">Glycosyltransferase</keyword>
<evidence type="ECO:0000256" key="9">
    <source>
        <dbReference type="ARBA" id="ARBA00023316"/>
    </source>
</evidence>
<evidence type="ECO:0000256" key="10">
    <source>
        <dbReference type="HAMAP-Rule" id="MF_00033"/>
    </source>
</evidence>
<dbReference type="GO" id="GO:0071555">
    <property type="term" value="P:cell wall organization"/>
    <property type="evidence" value="ECO:0007669"/>
    <property type="project" value="UniProtKB-KW"/>
</dbReference>
<dbReference type="STRING" id="1802448.A2672_02095"/>
<dbReference type="InterPro" id="IPR004276">
    <property type="entry name" value="GlycoTrans_28_N"/>
</dbReference>
<keyword evidence="7 10" id="KW-0472">Membrane</keyword>
<dbReference type="EMBL" id="MHTT01000032">
    <property type="protein sequence ID" value="OHA64576.1"/>
    <property type="molecule type" value="Genomic_DNA"/>
</dbReference>
<evidence type="ECO:0000256" key="2">
    <source>
        <dbReference type="ARBA" id="ARBA00022618"/>
    </source>
</evidence>
<dbReference type="EC" id="2.4.1.227" evidence="10"/>
<evidence type="ECO:0000313" key="13">
    <source>
        <dbReference type="EMBL" id="OHA64576.1"/>
    </source>
</evidence>
<keyword evidence="6 10" id="KW-0573">Peptidoglycan synthesis</keyword>
<comment type="caution">
    <text evidence="13">The sequence shown here is derived from an EMBL/GenBank/DDBJ whole genome shotgun (WGS) entry which is preliminary data.</text>
</comment>
<organism evidence="13 14">
    <name type="scientific">Candidatus Wildermuthbacteria bacterium RIFCSPHIGHO2_01_FULL_49_22b</name>
    <dbReference type="NCBI Taxonomy" id="1802448"/>
    <lineage>
        <taxon>Bacteria</taxon>
        <taxon>Candidatus Wildermuthiibacteriota</taxon>
    </lineage>
</organism>
<dbReference type="GO" id="GO:0051991">
    <property type="term" value="F:UDP-N-acetyl-D-glucosamine:N-acetylmuramoyl-L-alanyl-D-glutamyl-meso-2,6-diaminopimelyl-D-alanyl-D-alanine-diphosphoundecaprenol 4-beta-N-acetylglucosaminlytransferase activity"/>
    <property type="evidence" value="ECO:0007669"/>
    <property type="project" value="RHEA"/>
</dbReference>
<evidence type="ECO:0000256" key="4">
    <source>
        <dbReference type="ARBA" id="ARBA00022679"/>
    </source>
</evidence>
<comment type="similarity">
    <text evidence="10">Belongs to the glycosyltransferase 28 family. MurG subfamily.</text>
</comment>
<dbReference type="GO" id="GO:0008360">
    <property type="term" value="P:regulation of cell shape"/>
    <property type="evidence" value="ECO:0007669"/>
    <property type="project" value="UniProtKB-KW"/>
</dbReference>
<feature type="binding site" evidence="10">
    <location>
        <position position="201"/>
    </location>
    <ligand>
        <name>UDP-N-acetyl-alpha-D-glucosamine</name>
        <dbReference type="ChEBI" id="CHEBI:57705"/>
    </ligand>
</feature>
<dbReference type="Pfam" id="PF04101">
    <property type="entry name" value="Glyco_tran_28_C"/>
    <property type="match status" value="1"/>
</dbReference>
<dbReference type="CDD" id="cd03785">
    <property type="entry name" value="GT28_MurG"/>
    <property type="match status" value="1"/>
</dbReference>
<dbReference type="PANTHER" id="PTHR21015:SF27">
    <property type="entry name" value="UDP-N-ACETYLGLUCOSAMINE--N-ACETYLMURAMYL-(PENTAPEPTIDE) PYROPHOSPHORYL-UNDECAPRENOL N-ACETYLGLUCOSAMINE TRANSFERASE"/>
    <property type="match status" value="1"/>
</dbReference>
<dbReference type="AlphaFoldDB" id="A0A1G2QVH6"/>
<dbReference type="PANTHER" id="PTHR21015">
    <property type="entry name" value="UDP-N-ACETYLGLUCOSAMINE--N-ACETYLMURAMYL-(PENTAPEPTIDE) PYROPHOSPHORYL-UNDECAPRENOL N-ACETYLGLUCOSAMINE TRANSFERASE 1"/>
    <property type="match status" value="1"/>
</dbReference>
<keyword evidence="4 10" id="KW-0808">Transferase</keyword>
<feature type="binding site" evidence="10">
    <location>
        <position position="171"/>
    </location>
    <ligand>
        <name>UDP-N-acetyl-alpha-D-glucosamine</name>
        <dbReference type="ChEBI" id="CHEBI:57705"/>
    </ligand>
</feature>
<dbReference type="GO" id="GO:0051301">
    <property type="term" value="P:cell division"/>
    <property type="evidence" value="ECO:0007669"/>
    <property type="project" value="UniProtKB-KW"/>
</dbReference>
<evidence type="ECO:0000259" key="12">
    <source>
        <dbReference type="Pfam" id="PF04101"/>
    </source>
</evidence>
<comment type="pathway">
    <text evidence="10">Cell wall biogenesis; peptidoglycan biosynthesis.</text>
</comment>
<keyword evidence="2 10" id="KW-0132">Cell division</keyword>
<evidence type="ECO:0000256" key="8">
    <source>
        <dbReference type="ARBA" id="ARBA00023306"/>
    </source>
</evidence>
<dbReference type="InterPro" id="IPR006009">
    <property type="entry name" value="GlcNAc_MurG"/>
</dbReference>
<evidence type="ECO:0000259" key="11">
    <source>
        <dbReference type="Pfam" id="PF03033"/>
    </source>
</evidence>
<dbReference type="Proteomes" id="UP000178065">
    <property type="component" value="Unassembled WGS sequence"/>
</dbReference>
<keyword evidence="8 10" id="KW-0131">Cell cycle</keyword>
<feature type="domain" description="Glycosyltransferase family 28 N-terminal" evidence="11">
    <location>
        <begin position="3"/>
        <end position="149"/>
    </location>
</feature>
<keyword evidence="5 10" id="KW-0133">Cell shape</keyword>
<gene>
    <name evidence="10" type="primary">murG</name>
    <name evidence="13" type="ORF">A2672_02095</name>
</gene>
<dbReference type="GO" id="GO:0005886">
    <property type="term" value="C:plasma membrane"/>
    <property type="evidence" value="ECO:0007669"/>
    <property type="project" value="UniProtKB-SubCell"/>
</dbReference>
<proteinExistence type="inferred from homology"/>